<feature type="non-terminal residue" evidence="1">
    <location>
        <position position="149"/>
    </location>
</feature>
<organism evidence="1 2">
    <name type="scientific">Apophysomyces ossiformis</name>
    <dbReference type="NCBI Taxonomy" id="679940"/>
    <lineage>
        <taxon>Eukaryota</taxon>
        <taxon>Fungi</taxon>
        <taxon>Fungi incertae sedis</taxon>
        <taxon>Mucoromycota</taxon>
        <taxon>Mucoromycotina</taxon>
        <taxon>Mucoromycetes</taxon>
        <taxon>Mucorales</taxon>
        <taxon>Mucorineae</taxon>
        <taxon>Mucoraceae</taxon>
        <taxon>Apophysomyces</taxon>
    </lineage>
</organism>
<evidence type="ECO:0000313" key="2">
    <source>
        <dbReference type="Proteomes" id="UP000605846"/>
    </source>
</evidence>
<dbReference type="EMBL" id="JABAYA010000407">
    <property type="protein sequence ID" value="KAF7720686.1"/>
    <property type="molecule type" value="Genomic_DNA"/>
</dbReference>
<gene>
    <name evidence="1" type="ORF">EC973_006487</name>
</gene>
<dbReference type="AlphaFoldDB" id="A0A8H7BIW9"/>
<keyword evidence="2" id="KW-1185">Reference proteome</keyword>
<sequence>YRCHELYTLWMKHVMKHFEKLPDVRQLWKDIDESSAPLTGDLSAEIRETLEKLKKSQLFNAKEEAGDVKIKFCGRLSPKSRMEAFNNAITDSMLIQTLDILDMVVSSIETVNAQYEQCSKSLKSEMTYYRRFASILDILLRDTAFDISE</sequence>
<evidence type="ECO:0000313" key="1">
    <source>
        <dbReference type="EMBL" id="KAF7720686.1"/>
    </source>
</evidence>
<reference evidence="1" key="1">
    <citation type="submission" date="2020-01" db="EMBL/GenBank/DDBJ databases">
        <title>Genome Sequencing of Three Apophysomyces-Like Fungal Strains Confirms a Novel Fungal Genus in the Mucoromycota with divergent Burkholderia-like Endosymbiotic Bacteria.</title>
        <authorList>
            <person name="Stajich J.E."/>
            <person name="Macias A.M."/>
            <person name="Carter-House D."/>
            <person name="Lovett B."/>
            <person name="Kasson L.R."/>
            <person name="Berry K."/>
            <person name="Grigoriev I."/>
            <person name="Chang Y."/>
            <person name="Spatafora J."/>
            <person name="Kasson M.T."/>
        </authorList>
    </citation>
    <scope>NUCLEOTIDE SEQUENCE</scope>
    <source>
        <strain evidence="1">NRRL A-21654</strain>
    </source>
</reference>
<dbReference type="OrthoDB" id="2421456at2759"/>
<dbReference type="Proteomes" id="UP000605846">
    <property type="component" value="Unassembled WGS sequence"/>
</dbReference>
<protein>
    <submittedName>
        <fullName evidence="1">Uncharacterized protein</fullName>
    </submittedName>
</protein>
<name>A0A8H7BIW9_9FUNG</name>
<proteinExistence type="predicted"/>
<accession>A0A8H7BIW9</accession>
<comment type="caution">
    <text evidence="1">The sequence shown here is derived from an EMBL/GenBank/DDBJ whole genome shotgun (WGS) entry which is preliminary data.</text>
</comment>